<dbReference type="PROSITE" id="PS50969">
    <property type="entry name" value="FCP1"/>
    <property type="match status" value="1"/>
</dbReference>
<dbReference type="SUPFAM" id="SSF56784">
    <property type="entry name" value="HAD-like"/>
    <property type="match status" value="1"/>
</dbReference>
<evidence type="ECO:0000313" key="5">
    <source>
        <dbReference type="Proteomes" id="UP000287651"/>
    </source>
</evidence>
<feature type="region of interest" description="Disordered" evidence="1">
    <location>
        <begin position="1"/>
        <end position="28"/>
    </location>
</feature>
<proteinExistence type="predicted"/>
<dbReference type="FunFam" id="3.40.50.1000:FF:000093">
    <property type="entry name" value="NLI interacting factor-like phosphatase family protein"/>
    <property type="match status" value="1"/>
</dbReference>
<gene>
    <name evidence="4" type="ORF">B296_00040889</name>
    <name evidence="3" type="ORF">OPV22_025764</name>
</gene>
<dbReference type="GO" id="GO:0016791">
    <property type="term" value="F:phosphatase activity"/>
    <property type="evidence" value="ECO:0007669"/>
    <property type="project" value="InterPro"/>
</dbReference>
<dbReference type="PANTHER" id="PTHR12210">
    <property type="entry name" value="DULLARD PROTEIN PHOSPHATASE"/>
    <property type="match status" value="1"/>
</dbReference>
<dbReference type="NCBIfam" id="TIGR02251">
    <property type="entry name" value="HIF-SF_euk"/>
    <property type="match status" value="1"/>
</dbReference>
<dbReference type="SMART" id="SM00577">
    <property type="entry name" value="CPDc"/>
    <property type="match status" value="1"/>
</dbReference>
<reference evidence="4 5" key="1">
    <citation type="journal article" date="2014" name="Agronomy (Basel)">
        <title>A Draft Genome Sequence for Ensete ventricosum, the Drought-Tolerant Tree Against Hunger.</title>
        <authorList>
            <person name="Harrison J."/>
            <person name="Moore K.A."/>
            <person name="Paszkiewicz K."/>
            <person name="Jones T."/>
            <person name="Grant M."/>
            <person name="Ambacheew D."/>
            <person name="Muzemil S."/>
            <person name="Studholme D.J."/>
        </authorList>
    </citation>
    <scope>NUCLEOTIDE SEQUENCE [LARGE SCALE GENOMIC DNA]</scope>
</reference>
<dbReference type="InterPro" id="IPR023214">
    <property type="entry name" value="HAD_sf"/>
</dbReference>
<dbReference type="InterPro" id="IPR011948">
    <property type="entry name" value="Dullard_phosphatase"/>
</dbReference>
<dbReference type="Proteomes" id="UP001222027">
    <property type="component" value="Unassembled WGS sequence"/>
</dbReference>
<dbReference type="EMBL" id="JAQQAF010000007">
    <property type="protein sequence ID" value="KAJ8471421.1"/>
    <property type="molecule type" value="Genomic_DNA"/>
</dbReference>
<organism evidence="4 5">
    <name type="scientific">Ensete ventricosum</name>
    <name type="common">Abyssinian banana</name>
    <name type="synonym">Musa ensete</name>
    <dbReference type="NCBI Taxonomy" id="4639"/>
    <lineage>
        <taxon>Eukaryota</taxon>
        <taxon>Viridiplantae</taxon>
        <taxon>Streptophyta</taxon>
        <taxon>Embryophyta</taxon>
        <taxon>Tracheophyta</taxon>
        <taxon>Spermatophyta</taxon>
        <taxon>Magnoliopsida</taxon>
        <taxon>Liliopsida</taxon>
        <taxon>Zingiberales</taxon>
        <taxon>Musaceae</taxon>
        <taxon>Ensete</taxon>
    </lineage>
</organism>
<dbReference type="AlphaFoldDB" id="A0A426YMH9"/>
<dbReference type="Proteomes" id="UP000287651">
    <property type="component" value="Unassembled WGS sequence"/>
</dbReference>
<protein>
    <recommendedName>
        <fullName evidence="2">FCP1 homology domain-containing protein</fullName>
    </recommendedName>
</protein>
<dbReference type="Pfam" id="PF03031">
    <property type="entry name" value="NIF"/>
    <property type="match status" value="1"/>
</dbReference>
<reference evidence="3 6" key="3">
    <citation type="submission" date="2022-12" db="EMBL/GenBank/DDBJ databases">
        <title>Chromosome-scale assembly of the Ensete ventricosum genome.</title>
        <authorList>
            <person name="Dussert Y."/>
            <person name="Stocks J."/>
            <person name="Wendawek A."/>
            <person name="Woldeyes F."/>
            <person name="Nichols R.A."/>
            <person name="Borrell J.S."/>
        </authorList>
    </citation>
    <scope>NUCLEOTIDE SEQUENCE [LARGE SCALE GENOMIC DNA]</scope>
    <source>
        <strain evidence="6">cv. Maze</strain>
        <strain evidence="3">MazeRef_0001</strain>
        <tissue evidence="3">Seeds</tissue>
    </source>
</reference>
<accession>A0A426YMH9</accession>
<keyword evidence="6" id="KW-1185">Reference proteome</keyword>
<dbReference type="InterPro" id="IPR004274">
    <property type="entry name" value="FCP1_dom"/>
</dbReference>
<dbReference type="OrthoDB" id="277011at2759"/>
<dbReference type="InterPro" id="IPR050365">
    <property type="entry name" value="TIM50"/>
</dbReference>
<name>A0A426YMH9_ENSVE</name>
<dbReference type="InterPro" id="IPR036412">
    <property type="entry name" value="HAD-like_sf"/>
</dbReference>
<reference evidence="4" key="2">
    <citation type="submission" date="2018-09" db="EMBL/GenBank/DDBJ databases">
        <authorList>
            <person name="Harrison J."/>
            <person name="Moore K.A."/>
            <person name="Paszkiewicz K."/>
            <person name="Jones T."/>
            <person name="Grant M."/>
            <person name="Ambacheew D."/>
            <person name="Muzemil S."/>
            <person name="Studholme D."/>
        </authorList>
    </citation>
    <scope>NUCLEOTIDE SEQUENCE</scope>
</reference>
<evidence type="ECO:0000313" key="6">
    <source>
        <dbReference type="Proteomes" id="UP001222027"/>
    </source>
</evidence>
<dbReference type="EMBL" id="AMZH03011410">
    <property type="protein sequence ID" value="RRT52922.1"/>
    <property type="molecule type" value="Genomic_DNA"/>
</dbReference>
<evidence type="ECO:0000256" key="1">
    <source>
        <dbReference type="SAM" id="MobiDB-lite"/>
    </source>
</evidence>
<dbReference type="CDD" id="cd07521">
    <property type="entry name" value="HAD_FCP1-like"/>
    <property type="match status" value="1"/>
</dbReference>
<sequence length="300" mass="33362">MVSKTPPKSIRRSTSNSKRKCSKSSSPLKAAIDRSVRSCRRRLVKIFSRLAILGRSASNTPNPHKLGFRRLSTTPVKGSPPQPAPLLAAAPLPPPSFPEKKTVFLDLDETLVHSRTDPPPERYDFAVHPSIDGRVVPFYVLKRPGADELLRAAAKAYEVIVFTAGLREYASLVLDRLDPGGELISHRLYRDSCKEMEGKLVKDLSAVGRALDRAVLVDDNPNAYALQPENALQVAPFSDDLADQELRKVMKFFEVAVLFEDMRDAVAYYRSEYADRKLLAAVTTISKLPTDEHPRLPVMS</sequence>
<comment type="caution">
    <text evidence="4">The sequence shown here is derived from an EMBL/GenBank/DDBJ whole genome shotgun (WGS) entry which is preliminary data.</text>
</comment>
<evidence type="ECO:0000313" key="3">
    <source>
        <dbReference type="EMBL" id="KAJ8471421.1"/>
    </source>
</evidence>
<feature type="domain" description="FCP1 homology" evidence="2">
    <location>
        <begin position="96"/>
        <end position="256"/>
    </location>
</feature>
<dbReference type="Gene3D" id="3.40.50.1000">
    <property type="entry name" value="HAD superfamily/HAD-like"/>
    <property type="match status" value="1"/>
</dbReference>
<evidence type="ECO:0000313" key="4">
    <source>
        <dbReference type="EMBL" id="RRT52922.1"/>
    </source>
</evidence>
<evidence type="ECO:0000259" key="2">
    <source>
        <dbReference type="PROSITE" id="PS50969"/>
    </source>
</evidence>